<dbReference type="RefSeq" id="WP_004361759.1">
    <property type="nucleotide sequence ID" value="NZ_AMXF01000056.1"/>
</dbReference>
<feature type="non-terminal residue" evidence="2">
    <location>
        <position position="1"/>
    </location>
</feature>
<name>N6ZSG4_9RHOO</name>
<gene>
    <name evidence="2" type="ORF">C667_09833</name>
</gene>
<dbReference type="EMBL" id="AMXF01000056">
    <property type="protein sequence ID" value="ENO97268.1"/>
    <property type="molecule type" value="Genomic_DNA"/>
</dbReference>
<reference evidence="2 3" key="1">
    <citation type="submission" date="2012-09" db="EMBL/GenBank/DDBJ databases">
        <title>Draft Genome Sequences of 6 Strains from Genus Thauera.</title>
        <authorList>
            <person name="Liu B."/>
            <person name="Shapleigh J.P."/>
            <person name="Frostegard A.H."/>
        </authorList>
    </citation>
    <scope>NUCLEOTIDE SEQUENCE [LARGE SCALE GENOMIC DNA]</scope>
    <source>
        <strain evidence="2 3">B4P</strain>
    </source>
</reference>
<dbReference type="AlphaFoldDB" id="N6ZSG4"/>
<evidence type="ECO:0008006" key="4">
    <source>
        <dbReference type="Google" id="ProtNLM"/>
    </source>
</evidence>
<dbReference type="Pfam" id="PF13689">
    <property type="entry name" value="DUF4154"/>
    <property type="match status" value="1"/>
</dbReference>
<keyword evidence="1" id="KW-0732">Signal</keyword>
<keyword evidence="3" id="KW-1185">Reference proteome</keyword>
<organism evidence="2 3">
    <name type="scientific">Thauera phenylacetica B4P</name>
    <dbReference type="NCBI Taxonomy" id="1234382"/>
    <lineage>
        <taxon>Bacteria</taxon>
        <taxon>Pseudomonadati</taxon>
        <taxon>Pseudomonadota</taxon>
        <taxon>Betaproteobacteria</taxon>
        <taxon>Rhodocyclales</taxon>
        <taxon>Zoogloeaceae</taxon>
        <taxon>Thauera</taxon>
    </lineage>
</organism>
<dbReference type="InterPro" id="IPR025293">
    <property type="entry name" value="YfiR/HmsC-like"/>
</dbReference>
<accession>N6ZSG4</accession>
<evidence type="ECO:0000313" key="3">
    <source>
        <dbReference type="Proteomes" id="UP000013047"/>
    </source>
</evidence>
<feature type="signal peptide" evidence="1">
    <location>
        <begin position="1"/>
        <end position="40"/>
    </location>
</feature>
<protein>
    <recommendedName>
        <fullName evidence="4">Transmembrane protein</fullName>
    </recommendedName>
</protein>
<dbReference type="Proteomes" id="UP000013047">
    <property type="component" value="Unassembled WGS sequence"/>
</dbReference>
<proteinExistence type="predicted"/>
<evidence type="ECO:0000313" key="2">
    <source>
        <dbReference type="EMBL" id="ENO97268.1"/>
    </source>
</evidence>
<comment type="caution">
    <text evidence="2">The sequence shown here is derived from an EMBL/GenBank/DDBJ whole genome shotgun (WGS) entry which is preliminary data.</text>
</comment>
<evidence type="ECO:0000256" key="1">
    <source>
        <dbReference type="SAM" id="SignalP"/>
    </source>
</evidence>
<sequence length="195" mass="20689">PPTHRPPPWSHARVLPWPFRLLRLLACTSVLLGAATASLAQPAEGAADEYRLKAAFLLNFATFTTWPEGVGDTLEVCVYGGDPFGAHLDQIATARKAGTRALRVARVNSVDALDDCQMVFVARGMIGNLARVLDRIEGRAALTVADSPGALDAGVMLNMDSASGRISFAANLAAARRQGLGLSARLLNLATEVRQ</sequence>
<feature type="chain" id="PRO_5004129595" description="Transmembrane protein" evidence="1">
    <location>
        <begin position="41"/>
        <end position="195"/>
    </location>
</feature>